<dbReference type="RefSeq" id="WP_129210366.1">
    <property type="nucleotide sequence ID" value="NZ_CP026512.1"/>
</dbReference>
<dbReference type="CDD" id="cd00448">
    <property type="entry name" value="YjgF_YER057c_UK114_family"/>
    <property type="match status" value="1"/>
</dbReference>
<keyword evidence="2" id="KW-0378">Hydrolase</keyword>
<dbReference type="PANTHER" id="PTHR11803:SF39">
    <property type="entry name" value="2-IMINOBUTANOATE_2-IMINOPROPANOATE DEAMINASE"/>
    <property type="match status" value="1"/>
</dbReference>
<proteinExistence type="inferred from homology"/>
<name>A0ABX5R6X8_9PSED</name>
<comment type="similarity">
    <text evidence="1">Belongs to the RutC family.</text>
</comment>
<dbReference type="InterPro" id="IPR006175">
    <property type="entry name" value="YjgF/YER057c/UK114"/>
</dbReference>
<evidence type="ECO:0000313" key="2">
    <source>
        <dbReference type="EMBL" id="QAX81400.1"/>
    </source>
</evidence>
<dbReference type="GO" id="GO:0016787">
    <property type="term" value="F:hydrolase activity"/>
    <property type="evidence" value="ECO:0007669"/>
    <property type="project" value="UniProtKB-KW"/>
</dbReference>
<keyword evidence="3" id="KW-1185">Reference proteome</keyword>
<organism evidence="2 3">
    <name type="scientific">Candidatus Pseudomonas adelgestsugas</name>
    <dbReference type="NCBI Taxonomy" id="1302376"/>
    <lineage>
        <taxon>Bacteria</taxon>
        <taxon>Pseudomonadati</taxon>
        <taxon>Pseudomonadota</taxon>
        <taxon>Gammaproteobacteria</taxon>
        <taxon>Pseudomonadales</taxon>
        <taxon>Pseudomonadaceae</taxon>
        <taxon>Pseudomonas</taxon>
    </lineage>
</organism>
<evidence type="ECO:0000313" key="3">
    <source>
        <dbReference type="Proteomes" id="UP000288953"/>
    </source>
</evidence>
<gene>
    <name evidence="2" type="primary">yabJ</name>
    <name evidence="2" type="ORF">C3B55_00025</name>
</gene>
<dbReference type="InterPro" id="IPR035959">
    <property type="entry name" value="RutC-like_sf"/>
</dbReference>
<dbReference type="Proteomes" id="UP000288953">
    <property type="component" value="Chromosome"/>
</dbReference>
<dbReference type="EMBL" id="CP026512">
    <property type="protein sequence ID" value="QAX81400.1"/>
    <property type="molecule type" value="Genomic_DNA"/>
</dbReference>
<dbReference type="Gene3D" id="3.30.1330.40">
    <property type="entry name" value="RutC-like"/>
    <property type="match status" value="1"/>
</dbReference>
<dbReference type="InterPro" id="IPR006056">
    <property type="entry name" value="RidA"/>
</dbReference>
<dbReference type="SUPFAM" id="SSF55298">
    <property type="entry name" value="YjgF-like"/>
    <property type="match status" value="1"/>
</dbReference>
<dbReference type="NCBIfam" id="TIGR00004">
    <property type="entry name" value="Rid family detoxifying hydrolase"/>
    <property type="match status" value="1"/>
</dbReference>
<dbReference type="PANTHER" id="PTHR11803">
    <property type="entry name" value="2-IMINOBUTANOATE/2-IMINOPROPANOATE DEAMINASE RIDA"/>
    <property type="match status" value="1"/>
</dbReference>
<protein>
    <submittedName>
        <fullName evidence="2">Enamine/imine deaminase</fullName>
        <ecNumber evidence="2">3.5.4.-</ecNumber>
    </submittedName>
</protein>
<dbReference type="Pfam" id="PF01042">
    <property type="entry name" value="Ribonuc_L-PSP"/>
    <property type="match status" value="1"/>
</dbReference>
<evidence type="ECO:0000256" key="1">
    <source>
        <dbReference type="ARBA" id="ARBA00010552"/>
    </source>
</evidence>
<sequence>MTKTAITSDKAPNAIGAYSQAIRSGNTVYMSSQIPLSPKSIKLAEGFEAQAVQIFENLKSVAEAASSSLKDIVKLNIFLTDLNNLTKLNEIMGRYFKQPYPARTTISVNSLQENAQVVVDAILTIE</sequence>
<dbReference type="EC" id="3.5.4.-" evidence="2"/>
<reference evidence="2 3" key="1">
    <citation type="journal article" date="2018" name="Genome Biol. Evol.">
        <title>Partnering With a Pest: Genomes of Hemlock Woolly Adelgid Symbionts Reveal Atypical Nutritional Provisioning Patterns in Dual-Obligate Bacteria.</title>
        <authorList>
            <person name="Weglarz K.M."/>
            <person name="Havill N.P."/>
            <person name="Burke G.R."/>
            <person name="von Dohlen C.D."/>
        </authorList>
    </citation>
    <scope>NUCLEOTIDE SEQUENCE [LARGE SCALE GENOMIC DNA]</scope>
    <source>
        <strain evidence="2 3">HWA_ENA</strain>
    </source>
</reference>
<accession>A0ABX5R6X8</accession>